<dbReference type="InterPro" id="IPR005495">
    <property type="entry name" value="LptG/LptF_permease"/>
</dbReference>
<evidence type="ECO:0000256" key="4">
    <source>
        <dbReference type="ARBA" id="ARBA00022989"/>
    </source>
</evidence>
<feature type="transmembrane region" description="Helical" evidence="6">
    <location>
        <begin position="433"/>
        <end position="455"/>
    </location>
</feature>
<keyword evidence="2" id="KW-1003">Cell membrane</keyword>
<feature type="transmembrane region" description="Helical" evidence="6">
    <location>
        <begin position="102"/>
        <end position="120"/>
    </location>
</feature>
<dbReference type="PANTHER" id="PTHR33529:SF6">
    <property type="entry name" value="YJGP_YJGQ FAMILY PERMEASE"/>
    <property type="match status" value="1"/>
</dbReference>
<dbReference type="GO" id="GO:0015920">
    <property type="term" value="P:lipopolysaccharide transport"/>
    <property type="evidence" value="ECO:0007669"/>
    <property type="project" value="TreeGrafter"/>
</dbReference>
<organism evidence="7 8">
    <name type="scientific">Caecibacteroides pullorum</name>
    <dbReference type="NCBI Taxonomy" id="2725562"/>
    <lineage>
        <taxon>Bacteria</taxon>
        <taxon>Pseudomonadati</taxon>
        <taxon>Bacteroidota</taxon>
        <taxon>Bacteroidia</taxon>
        <taxon>Bacteroidales</taxon>
        <taxon>Bacteroidaceae</taxon>
        <taxon>Caecibacteroides</taxon>
    </lineage>
</organism>
<feature type="transmembrane region" description="Helical" evidence="6">
    <location>
        <begin position="56"/>
        <end position="81"/>
    </location>
</feature>
<dbReference type="RefSeq" id="WP_204972032.1">
    <property type="nucleotide sequence ID" value="NZ_JAAZTS010000007.1"/>
</dbReference>
<gene>
    <name evidence="7" type="ORF">H6D15_09445</name>
</gene>
<evidence type="ECO:0000256" key="2">
    <source>
        <dbReference type="ARBA" id="ARBA00022475"/>
    </source>
</evidence>
<evidence type="ECO:0000256" key="1">
    <source>
        <dbReference type="ARBA" id="ARBA00004651"/>
    </source>
</evidence>
<dbReference type="GO" id="GO:0043190">
    <property type="term" value="C:ATP-binding cassette (ABC) transporter complex"/>
    <property type="evidence" value="ECO:0007669"/>
    <property type="project" value="TreeGrafter"/>
</dbReference>
<accession>A0AA40ZU56</accession>
<keyword evidence="5 6" id="KW-0472">Membrane</keyword>
<dbReference type="EMBL" id="JACJMO010000012">
    <property type="protein sequence ID" value="MBM6857817.1"/>
    <property type="molecule type" value="Genomic_DNA"/>
</dbReference>
<comment type="caution">
    <text evidence="7">The sequence shown here is derived from an EMBL/GenBank/DDBJ whole genome shotgun (WGS) entry which is preliminary data.</text>
</comment>
<feature type="transmembrane region" description="Helical" evidence="6">
    <location>
        <begin position="583"/>
        <end position="601"/>
    </location>
</feature>
<dbReference type="AlphaFoldDB" id="A0AA40ZU56"/>
<feature type="transmembrane region" description="Helical" evidence="6">
    <location>
        <begin position="378"/>
        <end position="396"/>
    </location>
</feature>
<reference evidence="7 8" key="1">
    <citation type="journal article" date="2021" name="Sci. Rep.">
        <title>The distribution of antibiotic resistance genes in chicken gut microbiota commensals.</title>
        <authorList>
            <person name="Juricova H."/>
            <person name="Matiasovicova J."/>
            <person name="Kubasova T."/>
            <person name="Cejkova D."/>
            <person name="Rychlik I."/>
        </authorList>
    </citation>
    <scope>NUCLEOTIDE SEQUENCE [LARGE SCALE GENOMIC DNA]</scope>
    <source>
        <strain evidence="7 8">An421</strain>
    </source>
</reference>
<dbReference type="Pfam" id="PF03739">
    <property type="entry name" value="LptF_LptG"/>
    <property type="match status" value="1"/>
</dbReference>
<comment type="subcellular location">
    <subcellularLocation>
        <location evidence="1">Cell membrane</location>
        <topology evidence="1">Multi-pass membrane protein</topology>
    </subcellularLocation>
</comment>
<feature type="transmembrane region" description="Helical" evidence="6">
    <location>
        <begin position="403"/>
        <end position="421"/>
    </location>
</feature>
<sequence>MLRIKKLDIFILKSFCLLFAGTFFICLFIFMMQFLWKYVDEMVGKGLEMTVLGQFFFYSALTLVPASLPLAVLLAALITFGNFGERFELLAMKAAGISLARIMRPLIVFITFICCVSFYFQNVIGPKAQTKLWTLLISMKQKSPELDIPEGVFYDEIDGYNLYVKKKDRDTGMLYDVLIYNFEKGFENAQIIKSDSGRLEMTADKQHLYLHLYNGEQFENLKSQNMSQKNVPYRRETFREKHAIIEFDSDFNMADEGIMSGQSNSKDMRMLQAGIDSMTVRNDSIGRAYYKEVMANTYSVSTSSLSKADTLKIQEANLAYYDVDSLYASKTLAEKQTIVNAAINRAQSVGSDWSFKSFNISSTDTSLRRHMTAWHEKLTLSLACLIFLFIGAPLGGIIRKGGLGMPVVVSVVIFIIYYIINNTGYKMARDGKWIVWMGMWTSTAVLAPLGAFLTYKSNNDSVVLNADAYINWFKKIVGIRSVRHLFRKEVIIHDPDYNHLPADLEALSAQCREYLEKRNLKRAPNYLNLWMSEGRDEEVEKISDRMEELVEEMANTRSVSLLMVLNNYPIIPVHAHTRPFRNYWLNLACGIVLPVGLFFYFRIWAFRLRLYKDLERIIKTNNDVVLLIEKDKNK</sequence>
<keyword evidence="8" id="KW-1185">Reference proteome</keyword>
<keyword evidence="4 6" id="KW-1133">Transmembrane helix</keyword>
<evidence type="ECO:0000256" key="5">
    <source>
        <dbReference type="ARBA" id="ARBA00023136"/>
    </source>
</evidence>
<name>A0AA40ZU56_9BACT</name>
<dbReference type="Proteomes" id="UP000698924">
    <property type="component" value="Unassembled WGS sequence"/>
</dbReference>
<dbReference type="PANTHER" id="PTHR33529">
    <property type="entry name" value="SLR0882 PROTEIN-RELATED"/>
    <property type="match status" value="1"/>
</dbReference>
<proteinExistence type="predicted"/>
<evidence type="ECO:0000313" key="8">
    <source>
        <dbReference type="Proteomes" id="UP000698924"/>
    </source>
</evidence>
<protein>
    <submittedName>
        <fullName evidence="7">LptF/LptG family permease</fullName>
    </submittedName>
</protein>
<evidence type="ECO:0000256" key="6">
    <source>
        <dbReference type="SAM" id="Phobius"/>
    </source>
</evidence>
<keyword evidence="3 6" id="KW-0812">Transmembrane</keyword>
<feature type="transmembrane region" description="Helical" evidence="6">
    <location>
        <begin position="12"/>
        <end position="36"/>
    </location>
</feature>
<evidence type="ECO:0000256" key="3">
    <source>
        <dbReference type="ARBA" id="ARBA00022692"/>
    </source>
</evidence>
<evidence type="ECO:0000313" key="7">
    <source>
        <dbReference type="EMBL" id="MBM6857817.1"/>
    </source>
</evidence>